<feature type="compositionally biased region" description="Low complexity" evidence="1">
    <location>
        <begin position="1"/>
        <end position="16"/>
    </location>
</feature>
<name>A0A0H5PQG8_NOCFR</name>
<evidence type="ECO:0000313" key="3">
    <source>
        <dbReference type="Proteomes" id="UP000057820"/>
    </source>
</evidence>
<evidence type="ECO:0000313" key="2">
    <source>
        <dbReference type="EMBL" id="CRY84636.1"/>
    </source>
</evidence>
<reference evidence="3" key="1">
    <citation type="submission" date="2015-03" db="EMBL/GenBank/DDBJ databases">
        <authorList>
            <consortium name="Pathogen Informatics"/>
        </authorList>
    </citation>
    <scope>NUCLEOTIDE SEQUENCE [LARGE SCALE GENOMIC DNA]</scope>
    <source>
        <strain evidence="3">NCTC11134</strain>
        <plasmid evidence="3">5</plasmid>
    </source>
</reference>
<dbReference type="AlphaFoldDB" id="A0A0H5PQG8"/>
<accession>A0A0H5PQG8</accession>
<evidence type="ECO:0000256" key="1">
    <source>
        <dbReference type="SAM" id="MobiDB-lite"/>
    </source>
</evidence>
<keyword evidence="2" id="KW-0614">Plasmid</keyword>
<dbReference type="RefSeq" id="WP_167547561.1">
    <property type="nucleotide sequence ID" value="NZ_CP031420.1"/>
</dbReference>
<geneLocation type="plasmid" evidence="2">
    <name>5</name>
</geneLocation>
<feature type="region of interest" description="Disordered" evidence="1">
    <location>
        <begin position="1"/>
        <end position="55"/>
    </location>
</feature>
<protein>
    <recommendedName>
        <fullName evidence="4">SMP domain-containing protein</fullName>
    </recommendedName>
</protein>
<dbReference type="EMBL" id="LN868942">
    <property type="protein sequence ID" value="CRY84636.1"/>
    <property type="molecule type" value="Genomic_DNA"/>
</dbReference>
<evidence type="ECO:0008006" key="4">
    <source>
        <dbReference type="Google" id="ProtNLM"/>
    </source>
</evidence>
<sequence>MSKSSGKSGGETKMTGADASRIQSTAAKNPDSSTAKSGFAPRAQSSAAKNDRGKK</sequence>
<proteinExistence type="predicted"/>
<gene>
    <name evidence="2" type="ORF">ERS450000_06178</name>
</gene>
<dbReference type="Proteomes" id="UP000057820">
    <property type="component" value="Plasmid 5"/>
</dbReference>
<feature type="compositionally biased region" description="Polar residues" evidence="1">
    <location>
        <begin position="21"/>
        <end position="36"/>
    </location>
</feature>
<dbReference type="KEGG" id="nfr:ERS450000_06178"/>
<organism evidence="2 3">
    <name type="scientific">Nocardia farcinica</name>
    <dbReference type="NCBI Taxonomy" id="37329"/>
    <lineage>
        <taxon>Bacteria</taxon>
        <taxon>Bacillati</taxon>
        <taxon>Actinomycetota</taxon>
        <taxon>Actinomycetes</taxon>
        <taxon>Mycobacteriales</taxon>
        <taxon>Nocardiaceae</taxon>
        <taxon>Nocardia</taxon>
    </lineage>
</organism>